<accession>F4Q3Q5</accession>
<evidence type="ECO:0000313" key="1">
    <source>
        <dbReference type="EMBL" id="EGG16871.1"/>
    </source>
</evidence>
<dbReference type="Proteomes" id="UP000007797">
    <property type="component" value="Unassembled WGS sequence"/>
</dbReference>
<name>F4Q3Q5_CACFS</name>
<dbReference type="KEGG" id="dfa:DFA_07851"/>
<reference evidence="2" key="1">
    <citation type="journal article" date="2011" name="Genome Res.">
        <title>Phylogeny-wide analysis of social amoeba genomes highlights ancient origins for complex intercellular communication.</title>
        <authorList>
            <person name="Heidel A.J."/>
            <person name="Lawal H.M."/>
            <person name="Felder M."/>
            <person name="Schilde C."/>
            <person name="Helps N.R."/>
            <person name="Tunggal B."/>
            <person name="Rivero F."/>
            <person name="John U."/>
            <person name="Schleicher M."/>
            <person name="Eichinger L."/>
            <person name="Platzer M."/>
            <person name="Noegel A.A."/>
            <person name="Schaap P."/>
            <person name="Gloeckner G."/>
        </authorList>
    </citation>
    <scope>NUCLEOTIDE SEQUENCE [LARGE SCALE GENOMIC DNA]</scope>
    <source>
        <strain evidence="2">SH3</strain>
    </source>
</reference>
<evidence type="ECO:0000313" key="2">
    <source>
        <dbReference type="Proteomes" id="UP000007797"/>
    </source>
</evidence>
<dbReference type="EMBL" id="GL883021">
    <property type="protein sequence ID" value="EGG16871.1"/>
    <property type="molecule type" value="Genomic_DNA"/>
</dbReference>
<dbReference type="AlphaFoldDB" id="F4Q3Q5"/>
<keyword evidence="2" id="KW-1185">Reference proteome</keyword>
<proteinExistence type="predicted"/>
<dbReference type="RefSeq" id="XP_004355345.1">
    <property type="nucleotide sequence ID" value="XM_004355293.1"/>
</dbReference>
<dbReference type="GeneID" id="14868919"/>
<gene>
    <name evidence="1" type="ORF">DFA_07851</name>
</gene>
<sequence length="222" mass="24948">MDQANIDSRIREILLEGCKQELPFDDEREQERQKHIEIIIVHDTKVSLDLVDQVGLYLYNKSVTIKKLLALKHKQQAALQKTSFGGEAELKIYSIMSDDFIHHDPHKTSNGLVKLIVTIDSCYPNSSFKLLQLNAKASQLLSCSHPLINLYDHQISDDASQDNLPLTKQSIEMVLGLSGFQDAKTEQFINGHNLTLITSVSPSWPIGQSDPINPNNQNTTKS</sequence>
<organism evidence="1 2">
    <name type="scientific">Cavenderia fasciculata</name>
    <name type="common">Slime mold</name>
    <name type="synonym">Dictyostelium fasciculatum</name>
    <dbReference type="NCBI Taxonomy" id="261658"/>
    <lineage>
        <taxon>Eukaryota</taxon>
        <taxon>Amoebozoa</taxon>
        <taxon>Evosea</taxon>
        <taxon>Eumycetozoa</taxon>
        <taxon>Dictyostelia</taxon>
        <taxon>Acytosteliales</taxon>
        <taxon>Cavenderiaceae</taxon>
        <taxon>Cavenderia</taxon>
    </lineage>
</organism>
<protein>
    <submittedName>
        <fullName evidence="1">Uncharacterized protein</fullName>
    </submittedName>
</protein>
<dbReference type="OrthoDB" id="10567152at2759"/>